<dbReference type="InterPro" id="IPR058163">
    <property type="entry name" value="LysR-type_TF_proteobact-type"/>
</dbReference>
<dbReference type="RefSeq" id="WP_115534006.1">
    <property type="nucleotide sequence ID" value="NZ_QRGA01000007.1"/>
</dbReference>
<dbReference type="EMBL" id="QRGA01000007">
    <property type="protein sequence ID" value="RDU98246.1"/>
    <property type="molecule type" value="Genomic_DNA"/>
</dbReference>
<evidence type="ECO:0000256" key="4">
    <source>
        <dbReference type="ARBA" id="ARBA00023163"/>
    </source>
</evidence>
<dbReference type="GO" id="GO:0003700">
    <property type="term" value="F:DNA-binding transcription factor activity"/>
    <property type="evidence" value="ECO:0007669"/>
    <property type="project" value="InterPro"/>
</dbReference>
<gene>
    <name evidence="6" type="ORF">DWV00_13050</name>
</gene>
<dbReference type="OrthoDB" id="9786526at2"/>
<dbReference type="Pfam" id="PF03466">
    <property type="entry name" value="LysR_substrate"/>
    <property type="match status" value="1"/>
</dbReference>
<dbReference type="PANTHER" id="PTHR30537">
    <property type="entry name" value="HTH-TYPE TRANSCRIPTIONAL REGULATOR"/>
    <property type="match status" value="1"/>
</dbReference>
<dbReference type="SUPFAM" id="SSF46785">
    <property type="entry name" value="Winged helix' DNA-binding domain"/>
    <property type="match status" value="1"/>
</dbReference>
<dbReference type="GO" id="GO:0006351">
    <property type="term" value="P:DNA-templated transcription"/>
    <property type="evidence" value="ECO:0007669"/>
    <property type="project" value="TreeGrafter"/>
</dbReference>
<accession>A0A3D8K017</accession>
<sequence>MAELRDLNFNRLVVFAAVVEAGSLSAAAERLGLAKTMVSAHIQRLEAEVGATLIVRTTRRSNLTEAGRTLYEASRECVRVASDALAAISAASGPLRGAVRVASPIDYGVLVVAPALAELRRMHPALEVELVCSDGYVDLVAERIDVAVRLGNLKDSSYRSAPLGQYLRWLVASPAFLAGRQRPVLPSELAELPFVALSTLTHPYTLSLRATSGERERVRCKRAFLANTASACSAATLAGAGFGLLTNFSIGEDLAAGRLVRLLPQWAGEPAAIQAVYPSTSQPSPKVAAVIEALRTYLTRIDQPRAIARR</sequence>
<dbReference type="InterPro" id="IPR036390">
    <property type="entry name" value="WH_DNA-bd_sf"/>
</dbReference>
<dbReference type="InterPro" id="IPR036388">
    <property type="entry name" value="WH-like_DNA-bd_sf"/>
</dbReference>
<dbReference type="Gene3D" id="3.40.190.290">
    <property type="match status" value="1"/>
</dbReference>
<evidence type="ECO:0000256" key="1">
    <source>
        <dbReference type="ARBA" id="ARBA00009437"/>
    </source>
</evidence>
<dbReference type="AlphaFoldDB" id="A0A3D8K017"/>
<reference evidence="6 7" key="1">
    <citation type="submission" date="2018-08" db="EMBL/GenBank/DDBJ databases">
        <title>Paraburkholderia sp. DHOM06 isolated from forest soil.</title>
        <authorList>
            <person name="Gao Z.-H."/>
            <person name="Qiu L.-H."/>
        </authorList>
    </citation>
    <scope>NUCLEOTIDE SEQUENCE [LARGE SCALE GENOMIC DNA]</scope>
    <source>
        <strain evidence="6 7">DHOM06</strain>
    </source>
</reference>
<evidence type="ECO:0000259" key="5">
    <source>
        <dbReference type="PROSITE" id="PS50931"/>
    </source>
</evidence>
<dbReference type="PROSITE" id="PS50931">
    <property type="entry name" value="HTH_LYSR"/>
    <property type="match status" value="1"/>
</dbReference>
<keyword evidence="2" id="KW-0805">Transcription regulation</keyword>
<name>A0A3D8K017_9BURK</name>
<dbReference type="CDD" id="cd08422">
    <property type="entry name" value="PBP2_CrgA_like"/>
    <property type="match status" value="1"/>
</dbReference>
<comment type="caution">
    <text evidence="6">The sequence shown here is derived from an EMBL/GenBank/DDBJ whole genome shotgun (WGS) entry which is preliminary data.</text>
</comment>
<keyword evidence="7" id="KW-1185">Reference proteome</keyword>
<dbReference type="PANTHER" id="PTHR30537:SF66">
    <property type="entry name" value="IRON-REGULATED VIRULENCE REGULATORY PROTEIN IRGB"/>
    <property type="match status" value="1"/>
</dbReference>
<evidence type="ECO:0000313" key="7">
    <source>
        <dbReference type="Proteomes" id="UP000256838"/>
    </source>
</evidence>
<proteinExistence type="inferred from homology"/>
<dbReference type="FunFam" id="1.10.10.10:FF:000001">
    <property type="entry name" value="LysR family transcriptional regulator"/>
    <property type="match status" value="1"/>
</dbReference>
<dbReference type="SUPFAM" id="SSF53850">
    <property type="entry name" value="Periplasmic binding protein-like II"/>
    <property type="match status" value="1"/>
</dbReference>
<dbReference type="Gene3D" id="1.10.10.10">
    <property type="entry name" value="Winged helix-like DNA-binding domain superfamily/Winged helix DNA-binding domain"/>
    <property type="match status" value="1"/>
</dbReference>
<organism evidence="6 7">
    <name type="scientific">Trinickia dinghuensis</name>
    <dbReference type="NCBI Taxonomy" id="2291023"/>
    <lineage>
        <taxon>Bacteria</taxon>
        <taxon>Pseudomonadati</taxon>
        <taxon>Pseudomonadota</taxon>
        <taxon>Betaproteobacteria</taxon>
        <taxon>Burkholderiales</taxon>
        <taxon>Burkholderiaceae</taxon>
        <taxon>Trinickia</taxon>
    </lineage>
</organism>
<comment type="similarity">
    <text evidence="1">Belongs to the LysR transcriptional regulatory family.</text>
</comment>
<keyword evidence="3" id="KW-0238">DNA-binding</keyword>
<protein>
    <submittedName>
        <fullName evidence="6">LysR family transcriptional regulator</fullName>
    </submittedName>
</protein>
<dbReference type="Pfam" id="PF00126">
    <property type="entry name" value="HTH_1"/>
    <property type="match status" value="1"/>
</dbReference>
<feature type="domain" description="HTH lysR-type" evidence="5">
    <location>
        <begin position="7"/>
        <end position="64"/>
    </location>
</feature>
<evidence type="ECO:0000313" key="6">
    <source>
        <dbReference type="EMBL" id="RDU98246.1"/>
    </source>
</evidence>
<evidence type="ECO:0000256" key="2">
    <source>
        <dbReference type="ARBA" id="ARBA00023015"/>
    </source>
</evidence>
<dbReference type="GO" id="GO:0043565">
    <property type="term" value="F:sequence-specific DNA binding"/>
    <property type="evidence" value="ECO:0007669"/>
    <property type="project" value="TreeGrafter"/>
</dbReference>
<dbReference type="Proteomes" id="UP000256838">
    <property type="component" value="Unassembled WGS sequence"/>
</dbReference>
<dbReference type="InterPro" id="IPR000847">
    <property type="entry name" value="LysR_HTH_N"/>
</dbReference>
<dbReference type="InterPro" id="IPR005119">
    <property type="entry name" value="LysR_subst-bd"/>
</dbReference>
<evidence type="ECO:0000256" key="3">
    <source>
        <dbReference type="ARBA" id="ARBA00023125"/>
    </source>
</evidence>
<keyword evidence="4" id="KW-0804">Transcription</keyword>